<dbReference type="InterPro" id="IPR055414">
    <property type="entry name" value="LRR_R13L4/SHOC2-like"/>
</dbReference>
<feature type="coiled-coil region" evidence="6">
    <location>
        <begin position="27"/>
        <end position="54"/>
    </location>
</feature>
<evidence type="ECO:0000313" key="10">
    <source>
        <dbReference type="EMBL" id="RVW86072.1"/>
    </source>
</evidence>
<keyword evidence="6" id="KW-0175">Coiled coil</keyword>
<keyword evidence="3" id="KW-0547">Nucleotide-binding</keyword>
<protein>
    <submittedName>
        <fullName evidence="10">Disease resistance protein</fullName>
    </submittedName>
</protein>
<dbReference type="InterPro" id="IPR057135">
    <property type="entry name" value="At4g27190-like_LRR"/>
</dbReference>
<dbReference type="InterPro" id="IPR027417">
    <property type="entry name" value="P-loop_NTPase"/>
</dbReference>
<evidence type="ECO:0000256" key="3">
    <source>
        <dbReference type="ARBA" id="ARBA00022741"/>
    </source>
</evidence>
<feature type="domain" description="Disease resistance R13L4/SHOC-2-like LRR" evidence="9">
    <location>
        <begin position="479"/>
        <end position="616"/>
    </location>
</feature>
<keyword evidence="2" id="KW-0677">Repeat</keyword>
<dbReference type="Pfam" id="PF00931">
    <property type="entry name" value="NB-ARC"/>
    <property type="match status" value="1"/>
</dbReference>
<evidence type="ECO:0000259" key="9">
    <source>
        <dbReference type="Pfam" id="PF23598"/>
    </source>
</evidence>
<organism evidence="10 11">
    <name type="scientific">Vitis vinifera</name>
    <name type="common">Grape</name>
    <dbReference type="NCBI Taxonomy" id="29760"/>
    <lineage>
        <taxon>Eukaryota</taxon>
        <taxon>Viridiplantae</taxon>
        <taxon>Streptophyta</taxon>
        <taxon>Embryophyta</taxon>
        <taxon>Tracheophyta</taxon>
        <taxon>Spermatophyta</taxon>
        <taxon>Magnoliopsida</taxon>
        <taxon>eudicotyledons</taxon>
        <taxon>Gunneridae</taxon>
        <taxon>Pentapetalae</taxon>
        <taxon>rosids</taxon>
        <taxon>Vitales</taxon>
        <taxon>Vitaceae</taxon>
        <taxon>Viteae</taxon>
        <taxon>Vitis</taxon>
    </lineage>
</organism>
<accession>A0A438HNP7</accession>
<dbReference type="Gene3D" id="1.10.8.430">
    <property type="entry name" value="Helical domain of apoptotic protease-activating factors"/>
    <property type="match status" value="1"/>
</dbReference>
<gene>
    <name evidence="10" type="primary">VvCHDp000210_33</name>
    <name evidence="10" type="ORF">CK203_037974</name>
</gene>
<dbReference type="Proteomes" id="UP000288805">
    <property type="component" value="Unassembled WGS sequence"/>
</dbReference>
<dbReference type="EMBL" id="QGNW01000197">
    <property type="protein sequence ID" value="RVW86072.1"/>
    <property type="molecule type" value="Genomic_DNA"/>
</dbReference>
<evidence type="ECO:0000259" key="8">
    <source>
        <dbReference type="Pfam" id="PF23247"/>
    </source>
</evidence>
<evidence type="ECO:0000256" key="5">
    <source>
        <dbReference type="ARBA" id="ARBA00022840"/>
    </source>
</evidence>
<evidence type="ECO:0000259" key="7">
    <source>
        <dbReference type="Pfam" id="PF00931"/>
    </source>
</evidence>
<comment type="caution">
    <text evidence="10">The sequence shown here is derived from an EMBL/GenBank/DDBJ whole genome shotgun (WGS) entry which is preliminary data.</text>
</comment>
<evidence type="ECO:0000256" key="1">
    <source>
        <dbReference type="ARBA" id="ARBA00008894"/>
    </source>
</evidence>
<feature type="domain" description="Disease resistance protein At4g27190-like leucine-rich repeats" evidence="8">
    <location>
        <begin position="666"/>
        <end position="764"/>
    </location>
</feature>
<reference evidence="10 11" key="1">
    <citation type="journal article" date="2018" name="PLoS Genet.">
        <title>Population sequencing reveals clonal diversity and ancestral inbreeding in the grapevine cultivar Chardonnay.</title>
        <authorList>
            <person name="Roach M.J."/>
            <person name="Johnson D.L."/>
            <person name="Bohlmann J."/>
            <person name="van Vuuren H.J."/>
            <person name="Jones S.J."/>
            <person name="Pretorius I.S."/>
            <person name="Schmidt S.A."/>
            <person name="Borneman A.R."/>
        </authorList>
    </citation>
    <scope>NUCLEOTIDE SEQUENCE [LARGE SCALE GENOMIC DNA]</scope>
    <source>
        <strain evidence="11">cv. Chardonnay</strain>
        <tissue evidence="10">Leaf</tissue>
    </source>
</reference>
<feature type="domain" description="Disease resistance protein At4g27190-like leucine-rich repeats" evidence="8">
    <location>
        <begin position="817"/>
        <end position="939"/>
    </location>
</feature>
<keyword evidence="4" id="KW-0611">Plant defense</keyword>
<evidence type="ECO:0000256" key="2">
    <source>
        <dbReference type="ARBA" id="ARBA00022737"/>
    </source>
</evidence>
<dbReference type="Pfam" id="PF23247">
    <property type="entry name" value="LRR_RPS2"/>
    <property type="match status" value="2"/>
</dbReference>
<dbReference type="PRINTS" id="PR00364">
    <property type="entry name" value="DISEASERSIST"/>
</dbReference>
<dbReference type="InterPro" id="IPR002182">
    <property type="entry name" value="NB-ARC"/>
</dbReference>
<keyword evidence="5" id="KW-0067">ATP-binding</keyword>
<dbReference type="InterPro" id="IPR042197">
    <property type="entry name" value="Apaf_helical"/>
</dbReference>
<dbReference type="GO" id="GO:0006952">
    <property type="term" value="P:defense response"/>
    <property type="evidence" value="ECO:0007669"/>
    <property type="project" value="UniProtKB-KW"/>
</dbReference>
<evidence type="ECO:0000256" key="4">
    <source>
        <dbReference type="ARBA" id="ARBA00022821"/>
    </source>
</evidence>
<comment type="similarity">
    <text evidence="1">Belongs to the disease resistance NB-LRR family.</text>
</comment>
<proteinExistence type="inferred from homology"/>
<evidence type="ECO:0000256" key="6">
    <source>
        <dbReference type="SAM" id="Coils"/>
    </source>
</evidence>
<dbReference type="Pfam" id="PF23598">
    <property type="entry name" value="LRR_14"/>
    <property type="match status" value="1"/>
</dbReference>
<feature type="domain" description="NB-ARC" evidence="7">
    <location>
        <begin position="160"/>
        <end position="228"/>
    </location>
</feature>
<name>A0A438HNP7_VITVI</name>
<dbReference type="Gene3D" id="3.80.10.10">
    <property type="entry name" value="Ribonuclease Inhibitor"/>
    <property type="match status" value="2"/>
</dbReference>
<dbReference type="InterPro" id="IPR050905">
    <property type="entry name" value="Plant_NBS-LRR"/>
</dbReference>
<dbReference type="SUPFAM" id="SSF52058">
    <property type="entry name" value="L domain-like"/>
    <property type="match status" value="1"/>
</dbReference>
<dbReference type="GO" id="GO:0043531">
    <property type="term" value="F:ADP binding"/>
    <property type="evidence" value="ECO:0007669"/>
    <property type="project" value="InterPro"/>
</dbReference>
<evidence type="ECO:0000313" key="11">
    <source>
        <dbReference type="Proteomes" id="UP000288805"/>
    </source>
</evidence>
<dbReference type="GO" id="GO:0005524">
    <property type="term" value="F:ATP binding"/>
    <property type="evidence" value="ECO:0007669"/>
    <property type="project" value="UniProtKB-KW"/>
</dbReference>
<dbReference type="SUPFAM" id="SSF52540">
    <property type="entry name" value="P-loop containing nucleoside triphosphate hydrolases"/>
    <property type="match status" value="1"/>
</dbReference>
<dbReference type="InterPro" id="IPR032675">
    <property type="entry name" value="LRR_dom_sf"/>
</dbReference>
<dbReference type="AlphaFoldDB" id="A0A438HNP7"/>
<dbReference type="Gene3D" id="3.40.50.300">
    <property type="entry name" value="P-loop containing nucleotide triphosphate hydrolases"/>
    <property type="match status" value="1"/>
</dbReference>
<dbReference type="PANTHER" id="PTHR33463:SF198">
    <property type="entry name" value="RPP4C3"/>
    <property type="match status" value="1"/>
</dbReference>
<sequence length="1024" mass="115775">MVEIVVSVAAKVSEYLVAPVGRQLGHLFNYRTNVEDLSQQVAKLRDARARQQHSVDEAIRKGHKIEDDVCKWFTRADGFIQVACKFLEEEKEAQKTCFNGLCPNLKSRYQLSKEARKKAGVAVEIHGEGQFERVSYRPPLLEIGSAPPKASKVLESRMLTLNEVMKALRDADINTIGIWGMGGVGKNTLVKQVAEQAAQEKLFDKVVMTSMFQTPDFRRIQGEIADMLGIPSPDNHKGCKLVLTSRNKCVLSNEMSTQKDFGVEHLQGDEAWILFKNMVGDSIENPDLLLIATDVAKECTGLPIAIVTVAKALKNKNVSIWKDALKQLKTQTSTNITGMGTKVYSTLKLSYKHLEGDEVKSLFLLCGLFSNYIDIRDLLKYGMGLRLFQGTNTLEEAKNRIETLVDNLKASNLLLETRYNAVFRMHDVVQNVAIEIASKEHHVFTFQTEGLVCPKLELFECYSNHNSSLKIPNTFFEGMKQLKVLDFTNMHLPSLPSSLHCLANLRTLCLDACKLGDITIIAELKKLEILSLMDSDIEQLPRELSQLTHLRLLDLKGSSKLKIIPPDVISSLSQLEDLCMENSYTQWEVEGKSNAYLAELKHLSYLTTLDIQIPDAKLFPKDVVFDNLMKYRIFVGDVWSWEENRETNKTLKLNEFNTSLHLVEDRQGFLKLKHLNVESSPEIRSIMNSMDLTPSHHAFPVMETLFLRQLINLQEVCHGQFPSGSFGFLRKVEVEDCDSLKFLFSLSMARGLSRLKEITITRCKSMGEIVPQGRKEIKDGDDAVNVPLFPELRYLTLQDLPKLINFCFEENLMLSKPEVWNGQLSLSFGNLRSLMMQNCMSLLKVFPSSLFQSLQNLEVLKVENCNQLEEIFDLEGLNVDGGHVGLLPKLEEMCLTGLPKLSHIWNKDPREILCFQNLKWLEVCECDSFRYAFPSSMASGSIGNIIFPKLTHISLEFLPRLTSFSPGYHTLQKLDHADLDIPFAMLFNERGCMSVWLCNPMEHNKDIVSALGWGVHGAREDGGC</sequence>
<dbReference type="PANTHER" id="PTHR33463">
    <property type="entry name" value="NB-ARC DOMAIN-CONTAINING PROTEIN-RELATED"/>
    <property type="match status" value="1"/>
</dbReference>